<name>A0A9N8L191_CHRIL</name>
<gene>
    <name evidence="1" type="ORF">CINC_LOCUS12958</name>
</gene>
<dbReference type="Proteomes" id="UP001154114">
    <property type="component" value="Chromosome 9"/>
</dbReference>
<proteinExistence type="predicted"/>
<protein>
    <submittedName>
        <fullName evidence="1">Uncharacterized protein</fullName>
    </submittedName>
</protein>
<sequence>MSEPISATAGSVTMAPVNYTRNIMVHKRVRTLCSFTLIARLKGKPTRPEEPQAQDPHFYVPLKHGSCDIYFISHNIRKDTTEVRARMLAWQGARGYSEIRPLFYLGGICRRVRIPNTPAWCNADDSDNYADCLWNVKYDSRGTGLLGKVNVAVRFVFGNGLKSAIVAGAVDEKLKSNTGVLVSTDPVVFAPNAFAKPPVINNQSNWLDLCDAF</sequence>
<keyword evidence="2" id="KW-1185">Reference proteome</keyword>
<evidence type="ECO:0000313" key="1">
    <source>
        <dbReference type="EMBL" id="CAD0198686.1"/>
    </source>
</evidence>
<evidence type="ECO:0000313" key="2">
    <source>
        <dbReference type="Proteomes" id="UP001154114"/>
    </source>
</evidence>
<dbReference type="EMBL" id="LR824012">
    <property type="protein sequence ID" value="CAD0198686.1"/>
    <property type="molecule type" value="Genomic_DNA"/>
</dbReference>
<dbReference type="AlphaFoldDB" id="A0A9N8L191"/>
<accession>A0A9N8L191</accession>
<organism evidence="1 2">
    <name type="scientific">Chrysodeixis includens</name>
    <name type="common">Soybean looper</name>
    <name type="synonym">Pseudoplusia includens</name>
    <dbReference type="NCBI Taxonomy" id="689277"/>
    <lineage>
        <taxon>Eukaryota</taxon>
        <taxon>Metazoa</taxon>
        <taxon>Ecdysozoa</taxon>
        <taxon>Arthropoda</taxon>
        <taxon>Hexapoda</taxon>
        <taxon>Insecta</taxon>
        <taxon>Pterygota</taxon>
        <taxon>Neoptera</taxon>
        <taxon>Endopterygota</taxon>
        <taxon>Lepidoptera</taxon>
        <taxon>Glossata</taxon>
        <taxon>Ditrysia</taxon>
        <taxon>Noctuoidea</taxon>
        <taxon>Noctuidae</taxon>
        <taxon>Plusiinae</taxon>
        <taxon>Chrysodeixis</taxon>
    </lineage>
</organism>
<reference evidence="1" key="1">
    <citation type="submission" date="2021-12" db="EMBL/GenBank/DDBJ databases">
        <authorList>
            <person name="King R."/>
        </authorList>
    </citation>
    <scope>NUCLEOTIDE SEQUENCE</scope>
</reference>